<dbReference type="STRING" id="34002.SAMN04489859_103537"/>
<organism evidence="13 14">
    <name type="scientific">Paracoccus alcaliphilus</name>
    <dbReference type="NCBI Taxonomy" id="34002"/>
    <lineage>
        <taxon>Bacteria</taxon>
        <taxon>Pseudomonadati</taxon>
        <taxon>Pseudomonadota</taxon>
        <taxon>Alphaproteobacteria</taxon>
        <taxon>Rhodobacterales</taxon>
        <taxon>Paracoccaceae</taxon>
        <taxon>Paracoccus</taxon>
    </lineage>
</organism>
<comment type="activity regulation">
    <text evidence="12">Na(+) is not transported, but it plays an essential structural role and its presence is essential for fluoride channel function.</text>
</comment>
<comment type="similarity">
    <text evidence="10 12">Belongs to the fluoride channel Fluc/FEX (TC 1.A.43) family.</text>
</comment>
<evidence type="ECO:0000313" key="13">
    <source>
        <dbReference type="EMBL" id="SEO11215.1"/>
    </source>
</evidence>
<sequence>MMNPFLQVAIGGAFGSVARYAVYRAMPVGASGFPVATMAVNVAGSFLMGLLTALMALRWGHAYAPLLATGVLGGFTTFSAFSLDAATLWEQGQPGAAGIYVLGSVLLCLLAVGAGLIIGRGIWA</sequence>
<keyword evidence="2 12" id="KW-1003">Cell membrane</keyword>
<dbReference type="AlphaFoldDB" id="A0A1H8M1H0"/>
<dbReference type="PANTHER" id="PTHR28259">
    <property type="entry name" value="FLUORIDE EXPORT PROTEIN 1-RELATED"/>
    <property type="match status" value="1"/>
</dbReference>
<comment type="function">
    <text evidence="12">Fluoride-specific ion channel. Important for reducing fluoride concentration in the cell, thus reducing its toxicity.</text>
</comment>
<accession>A0A1H8M1H0</accession>
<dbReference type="GO" id="GO:0005886">
    <property type="term" value="C:plasma membrane"/>
    <property type="evidence" value="ECO:0007669"/>
    <property type="project" value="UniProtKB-SubCell"/>
</dbReference>
<evidence type="ECO:0000256" key="3">
    <source>
        <dbReference type="ARBA" id="ARBA00022519"/>
    </source>
</evidence>
<dbReference type="GO" id="GO:0062054">
    <property type="term" value="F:fluoride channel activity"/>
    <property type="evidence" value="ECO:0007669"/>
    <property type="project" value="UniProtKB-UniRule"/>
</dbReference>
<keyword evidence="5 12" id="KW-1133">Transmembrane helix</keyword>
<gene>
    <name evidence="12" type="primary">fluC</name>
    <name evidence="12" type="synonym">crcB</name>
    <name evidence="13" type="ORF">SAMN04489859_103537</name>
</gene>
<feature type="binding site" evidence="12">
    <location>
        <position position="76"/>
    </location>
    <ligand>
        <name>Na(+)</name>
        <dbReference type="ChEBI" id="CHEBI:29101"/>
        <note>structural</note>
    </ligand>
</feature>
<dbReference type="Pfam" id="PF02537">
    <property type="entry name" value="CRCB"/>
    <property type="match status" value="1"/>
</dbReference>
<evidence type="ECO:0000313" key="14">
    <source>
        <dbReference type="Proteomes" id="UP000199054"/>
    </source>
</evidence>
<keyword evidence="14" id="KW-1185">Reference proteome</keyword>
<reference evidence="13 14" key="1">
    <citation type="submission" date="2016-10" db="EMBL/GenBank/DDBJ databases">
        <authorList>
            <person name="de Groot N.N."/>
        </authorList>
    </citation>
    <scope>NUCLEOTIDE SEQUENCE [LARGE SCALE GENOMIC DNA]</scope>
    <source>
        <strain evidence="13 14">DSM 8512</strain>
    </source>
</reference>
<proteinExistence type="inferred from homology"/>
<protein>
    <recommendedName>
        <fullName evidence="12">Fluoride-specific ion channel FluC</fullName>
    </recommendedName>
</protein>
<keyword evidence="12" id="KW-0813">Transport</keyword>
<dbReference type="GO" id="GO:0140114">
    <property type="term" value="P:cellular detoxification of fluoride"/>
    <property type="evidence" value="ECO:0007669"/>
    <property type="project" value="UniProtKB-UniRule"/>
</dbReference>
<dbReference type="EMBL" id="FODE01000035">
    <property type="protein sequence ID" value="SEO11215.1"/>
    <property type="molecule type" value="Genomic_DNA"/>
</dbReference>
<dbReference type="HAMAP" id="MF_00454">
    <property type="entry name" value="FluC"/>
    <property type="match status" value="1"/>
</dbReference>
<dbReference type="PANTHER" id="PTHR28259:SF1">
    <property type="entry name" value="FLUORIDE EXPORT PROTEIN 1-RELATED"/>
    <property type="match status" value="1"/>
</dbReference>
<evidence type="ECO:0000256" key="7">
    <source>
        <dbReference type="ARBA" id="ARBA00023065"/>
    </source>
</evidence>
<dbReference type="NCBIfam" id="TIGR00494">
    <property type="entry name" value="crcB"/>
    <property type="match status" value="1"/>
</dbReference>
<keyword evidence="12" id="KW-0479">Metal-binding</keyword>
<feature type="transmembrane region" description="Helical" evidence="12">
    <location>
        <begin position="35"/>
        <end position="57"/>
    </location>
</feature>
<evidence type="ECO:0000256" key="10">
    <source>
        <dbReference type="ARBA" id="ARBA00035120"/>
    </source>
</evidence>
<keyword evidence="4 12" id="KW-0812">Transmembrane</keyword>
<feature type="transmembrane region" description="Helical" evidence="12">
    <location>
        <begin position="64"/>
        <end position="83"/>
    </location>
</feature>
<evidence type="ECO:0000256" key="1">
    <source>
        <dbReference type="ARBA" id="ARBA00004651"/>
    </source>
</evidence>
<dbReference type="GO" id="GO:0046872">
    <property type="term" value="F:metal ion binding"/>
    <property type="evidence" value="ECO:0007669"/>
    <property type="project" value="UniProtKB-KW"/>
</dbReference>
<name>A0A1H8M1H0_9RHOB</name>
<keyword evidence="7 12" id="KW-0406">Ion transport</keyword>
<evidence type="ECO:0000256" key="12">
    <source>
        <dbReference type="HAMAP-Rule" id="MF_00454"/>
    </source>
</evidence>
<dbReference type="InterPro" id="IPR003691">
    <property type="entry name" value="FluC"/>
</dbReference>
<evidence type="ECO:0000256" key="4">
    <source>
        <dbReference type="ARBA" id="ARBA00022692"/>
    </source>
</evidence>
<keyword evidence="8 12" id="KW-0472">Membrane</keyword>
<dbReference type="RefSeq" id="WP_090616047.1">
    <property type="nucleotide sequence ID" value="NZ_CP067124.1"/>
</dbReference>
<evidence type="ECO:0000256" key="5">
    <source>
        <dbReference type="ARBA" id="ARBA00022989"/>
    </source>
</evidence>
<evidence type="ECO:0000256" key="8">
    <source>
        <dbReference type="ARBA" id="ARBA00023136"/>
    </source>
</evidence>
<evidence type="ECO:0000256" key="2">
    <source>
        <dbReference type="ARBA" id="ARBA00022475"/>
    </source>
</evidence>
<evidence type="ECO:0000256" key="11">
    <source>
        <dbReference type="ARBA" id="ARBA00035585"/>
    </source>
</evidence>
<evidence type="ECO:0000256" key="9">
    <source>
        <dbReference type="ARBA" id="ARBA00023303"/>
    </source>
</evidence>
<keyword evidence="9 12" id="KW-0407">Ion channel</keyword>
<feature type="transmembrane region" description="Helical" evidence="12">
    <location>
        <begin position="95"/>
        <end position="118"/>
    </location>
</feature>
<comment type="subcellular location">
    <subcellularLocation>
        <location evidence="1 12">Cell membrane</location>
        <topology evidence="1 12">Multi-pass membrane protein</topology>
    </subcellularLocation>
</comment>
<evidence type="ECO:0000256" key="6">
    <source>
        <dbReference type="ARBA" id="ARBA00023053"/>
    </source>
</evidence>
<dbReference type="OrthoDB" id="9806299at2"/>
<comment type="catalytic activity">
    <reaction evidence="11">
        <text>fluoride(in) = fluoride(out)</text>
        <dbReference type="Rhea" id="RHEA:76159"/>
        <dbReference type="ChEBI" id="CHEBI:17051"/>
    </reaction>
    <physiologicalReaction direction="left-to-right" evidence="11">
        <dbReference type="Rhea" id="RHEA:76160"/>
    </physiologicalReaction>
</comment>
<keyword evidence="6 12" id="KW-0915">Sodium</keyword>
<feature type="binding site" evidence="12">
    <location>
        <position position="73"/>
    </location>
    <ligand>
        <name>Na(+)</name>
        <dbReference type="ChEBI" id="CHEBI:29101"/>
        <note>structural</note>
    </ligand>
</feature>
<keyword evidence="3" id="KW-0997">Cell inner membrane</keyword>
<dbReference type="Proteomes" id="UP000199054">
    <property type="component" value="Unassembled WGS sequence"/>
</dbReference>